<dbReference type="SUPFAM" id="SSF82171">
    <property type="entry name" value="DPP6 N-terminal domain-like"/>
    <property type="match status" value="1"/>
</dbReference>
<evidence type="ECO:0000256" key="1">
    <source>
        <dbReference type="ARBA" id="ARBA00022801"/>
    </source>
</evidence>
<dbReference type="SUPFAM" id="SSF53474">
    <property type="entry name" value="alpha/beta-Hydrolases"/>
    <property type="match status" value="1"/>
</dbReference>
<accession>A0ABY4U814</accession>
<dbReference type="RefSeq" id="WP_301642644.1">
    <property type="nucleotide sequence ID" value="NZ_CP098494.1"/>
</dbReference>
<dbReference type="PANTHER" id="PTHR42776">
    <property type="entry name" value="SERINE PEPTIDASE S9 FAMILY MEMBER"/>
    <property type="match status" value="1"/>
</dbReference>
<evidence type="ECO:0000313" key="3">
    <source>
        <dbReference type="EMBL" id="USA62227.1"/>
    </source>
</evidence>
<dbReference type="InterPro" id="IPR029058">
    <property type="entry name" value="AB_hydrolase_fold"/>
</dbReference>
<dbReference type="Gene3D" id="3.40.50.1820">
    <property type="entry name" value="alpha/beta hydrolase"/>
    <property type="match status" value="1"/>
</dbReference>
<name>A0ABY4U814_9SPHN</name>
<proteinExistence type="predicted"/>
<dbReference type="PANTHER" id="PTHR42776:SF27">
    <property type="entry name" value="DIPEPTIDYL PEPTIDASE FAMILY MEMBER 6"/>
    <property type="match status" value="1"/>
</dbReference>
<keyword evidence="4" id="KW-1185">Reference proteome</keyword>
<evidence type="ECO:0000259" key="2">
    <source>
        <dbReference type="Pfam" id="PF00326"/>
    </source>
</evidence>
<dbReference type="GO" id="GO:0016787">
    <property type="term" value="F:hydrolase activity"/>
    <property type="evidence" value="ECO:0007669"/>
    <property type="project" value="UniProtKB-KW"/>
</dbReference>
<dbReference type="InterPro" id="IPR001375">
    <property type="entry name" value="Peptidase_S9_cat"/>
</dbReference>
<protein>
    <submittedName>
        <fullName evidence="3">Alpha/beta fold hydrolase</fullName>
    </submittedName>
</protein>
<keyword evidence="1 3" id="KW-0378">Hydrolase</keyword>
<dbReference type="Pfam" id="PF00326">
    <property type="entry name" value="Peptidase_S9"/>
    <property type="match status" value="1"/>
</dbReference>
<organism evidence="3 4">
    <name type="scientific">Qipengyuania citrea</name>
    <dbReference type="NCBI Taxonomy" id="225971"/>
    <lineage>
        <taxon>Bacteria</taxon>
        <taxon>Pseudomonadati</taxon>
        <taxon>Pseudomonadota</taxon>
        <taxon>Alphaproteobacteria</taxon>
        <taxon>Sphingomonadales</taxon>
        <taxon>Erythrobacteraceae</taxon>
        <taxon>Qipengyuania</taxon>
    </lineage>
</organism>
<dbReference type="Proteomes" id="UP001056619">
    <property type="component" value="Chromosome"/>
</dbReference>
<reference evidence="3 4" key="1">
    <citation type="submission" date="2022-06" db="EMBL/GenBank/DDBJ databases">
        <authorList>
            <person name="Liu G."/>
        </authorList>
    </citation>
    <scope>NUCLEOTIDE SEQUENCE [LARGE SCALE GENOMIC DNA]</scope>
    <source>
        <strain evidence="3 4">E4</strain>
    </source>
</reference>
<sequence>MGNHTGLLGGYMQLSRFVASLLAAITLLVTSIAIAQSAPPLSAYGALPEVEDAAISPNGSNIALLITLKGERQLLFLDEQMKAIRRFQVGDTKIRYFRWVGDDQLILVTSQTEKLWGFTTNKAEFSVARLIPVTYDGEVETVFGRNRELMDAFNGDYGVRFADNRWTAFFGAIELKKGSSFGNDFTWDHGRPFLYQVDTKENRAKRIASAPREGMDRDWLVDGNGKVAATLDVSMTNGDWHLSGPEGSTIATGNERNGRVGLVGLSHGGQNIVYAARDSENIAHWYEIPMSGGQPKPFLEDTDIKRLYFDKTNGQIAGYLNSDDEPVFAVEELQKSAEKIKKAFAGFDMRMVDWTPDFKKVLVRTSGNLDSGSWFVVNLATGKADAIAYERQSLGPKQVGTISTFPFAASDGLEMDGILTLPPGREAKNLPVVLLPHGGPHSSDRLQFDWWAQAFASRGYAVFQPNFRGSTNRSQAFKLTGYGEWGRKMQTDISDGLAELAKQGLVDPKRACIVGASYGGYAALAGVTVQQDLYRCAVAVAPVSDIRAMYNEDYRASGGLRITKSSLLDQLGSKDRWDEVSPRRLAQRADAPVLLIHGLDDTVVPYSHSHKMADALKDAGKPFELVTLQGEDHWLSLSSTRLQMLEAAVGFVEKHNPAD</sequence>
<dbReference type="EMBL" id="CP098494">
    <property type="protein sequence ID" value="USA62227.1"/>
    <property type="molecule type" value="Genomic_DNA"/>
</dbReference>
<evidence type="ECO:0000313" key="4">
    <source>
        <dbReference type="Proteomes" id="UP001056619"/>
    </source>
</evidence>
<gene>
    <name evidence="3" type="ORF">NCF85_04370</name>
</gene>
<feature type="domain" description="Peptidase S9 prolyl oligopeptidase catalytic" evidence="2">
    <location>
        <begin position="447"/>
        <end position="655"/>
    </location>
</feature>